<feature type="non-terminal residue" evidence="1">
    <location>
        <position position="1"/>
    </location>
</feature>
<proteinExistence type="predicted"/>
<feature type="non-terminal residue" evidence="1">
    <location>
        <position position="98"/>
    </location>
</feature>
<organism evidence="1">
    <name type="scientific">Iconisemion striatum</name>
    <dbReference type="NCBI Taxonomy" id="60296"/>
    <lineage>
        <taxon>Eukaryota</taxon>
        <taxon>Metazoa</taxon>
        <taxon>Chordata</taxon>
        <taxon>Craniata</taxon>
        <taxon>Vertebrata</taxon>
        <taxon>Euteleostomi</taxon>
        <taxon>Actinopterygii</taxon>
        <taxon>Neopterygii</taxon>
        <taxon>Teleostei</taxon>
        <taxon>Neoteleostei</taxon>
        <taxon>Acanthomorphata</taxon>
        <taxon>Ovalentaria</taxon>
        <taxon>Atherinomorphae</taxon>
        <taxon>Cyprinodontiformes</taxon>
        <taxon>Nothobranchiidae</taxon>
        <taxon>Iconisemion</taxon>
    </lineage>
</organism>
<name>A0A1A7YQK2_9TELE</name>
<reference evidence="1" key="2">
    <citation type="submission" date="2016-06" db="EMBL/GenBank/DDBJ databases">
        <title>The genome of a short-lived fish provides insights into sex chromosome evolution and the genetic control of aging.</title>
        <authorList>
            <person name="Reichwald K."/>
            <person name="Felder M."/>
            <person name="Petzold A."/>
            <person name="Koch P."/>
            <person name="Groth M."/>
            <person name="Platzer M."/>
        </authorList>
    </citation>
    <scope>NUCLEOTIDE SEQUENCE</scope>
    <source>
        <tissue evidence="1">Brain</tissue>
    </source>
</reference>
<evidence type="ECO:0000313" key="1">
    <source>
        <dbReference type="EMBL" id="SBP32180.1"/>
    </source>
</evidence>
<reference evidence="1" key="1">
    <citation type="submission" date="2016-05" db="EMBL/GenBank/DDBJ databases">
        <authorList>
            <person name="Lavstsen T."/>
            <person name="Jespersen J.S."/>
        </authorList>
    </citation>
    <scope>NUCLEOTIDE SEQUENCE</scope>
    <source>
        <tissue evidence="1">Brain</tissue>
    </source>
</reference>
<protein>
    <submittedName>
        <fullName evidence="1">Uncharacterized protein</fullName>
    </submittedName>
</protein>
<dbReference type="EMBL" id="HADX01009948">
    <property type="protein sequence ID" value="SBP32180.1"/>
    <property type="molecule type" value="Transcribed_RNA"/>
</dbReference>
<sequence length="98" mass="11010">QTTILQGGESRNPNLCLQSRNLEFSQRASSRGRKMYCTLSSSPCFCVQLEATPLVHERNSSGPIDLKHIVLQSLFSRYAVYSYVLKTYCPKPLLHTGS</sequence>
<gene>
    <name evidence="1" type="primary">Nfu_g_1_004096</name>
</gene>
<accession>A0A1A7YQK2</accession>
<dbReference type="AlphaFoldDB" id="A0A1A7YQK2"/>